<dbReference type="EMBL" id="CP042437">
    <property type="protein sequence ID" value="QEC76901.1"/>
    <property type="molecule type" value="Genomic_DNA"/>
</dbReference>
<evidence type="ECO:0000313" key="2">
    <source>
        <dbReference type="Proteomes" id="UP000321362"/>
    </source>
</evidence>
<protein>
    <submittedName>
        <fullName evidence="1">Uncharacterized protein</fullName>
    </submittedName>
</protein>
<dbReference type="AlphaFoldDB" id="A0A5B8VZV7"/>
<dbReference type="Proteomes" id="UP000321362">
    <property type="component" value="Chromosome"/>
</dbReference>
<gene>
    <name evidence="1" type="ORF">FSB76_13460</name>
</gene>
<dbReference type="RefSeq" id="WP_147054110.1">
    <property type="nucleotide sequence ID" value="NZ_CP042437.1"/>
</dbReference>
<reference evidence="1 2" key="1">
    <citation type="journal article" date="2013" name="J. Microbiol.">
        <title>Mucilaginibacter ginsenosidivorax sp. nov., with ginsenoside converting activity isolated from sediment.</title>
        <authorList>
            <person name="Kim J.K."/>
            <person name="Choi T.E."/>
            <person name="Liu Q.M."/>
            <person name="Park H.Y."/>
            <person name="Yi T.H."/>
            <person name="Yoon M.H."/>
            <person name="Kim S.C."/>
            <person name="Im W.T."/>
        </authorList>
    </citation>
    <scope>NUCLEOTIDE SEQUENCE [LARGE SCALE GENOMIC DNA]</scope>
    <source>
        <strain evidence="1 2">KHI28</strain>
    </source>
</reference>
<sequence length="231" mass="27352">MLTQQIAEQKLYESLADLQQKKGNLILQDVETETINVACLLILENHRQQISSHHDINQLQNYVNANMRFHDIALWFTNYTARLFPQDYTQNHVTTASFMIVQNISWAGMWDFLREYFFRTHGRAIDNVESDMCIFDSVRHERYENNLMVNNSIADRKVIVNFTDEKRRAMISIEPTLSAKSARLSRRNGNQLEYAGEDPDYAFQITVNRFDQIEKFILKMPNRRLEIIYYV</sequence>
<organism evidence="1 2">
    <name type="scientific">Mucilaginibacter ginsenosidivorax</name>
    <dbReference type="NCBI Taxonomy" id="862126"/>
    <lineage>
        <taxon>Bacteria</taxon>
        <taxon>Pseudomonadati</taxon>
        <taxon>Bacteroidota</taxon>
        <taxon>Sphingobacteriia</taxon>
        <taxon>Sphingobacteriales</taxon>
        <taxon>Sphingobacteriaceae</taxon>
        <taxon>Mucilaginibacter</taxon>
    </lineage>
</organism>
<dbReference type="OrthoDB" id="1442006at2"/>
<keyword evidence="2" id="KW-1185">Reference proteome</keyword>
<name>A0A5B8VZV7_9SPHI</name>
<dbReference type="KEGG" id="mgk:FSB76_13460"/>
<accession>A0A5B8VZV7</accession>
<evidence type="ECO:0000313" key="1">
    <source>
        <dbReference type="EMBL" id="QEC76901.1"/>
    </source>
</evidence>
<proteinExistence type="predicted"/>